<organism evidence="1 2">
    <name type="scientific">Cichorium intybus</name>
    <name type="common">Chicory</name>
    <dbReference type="NCBI Taxonomy" id="13427"/>
    <lineage>
        <taxon>Eukaryota</taxon>
        <taxon>Viridiplantae</taxon>
        <taxon>Streptophyta</taxon>
        <taxon>Embryophyta</taxon>
        <taxon>Tracheophyta</taxon>
        <taxon>Spermatophyta</taxon>
        <taxon>Magnoliopsida</taxon>
        <taxon>eudicotyledons</taxon>
        <taxon>Gunneridae</taxon>
        <taxon>Pentapetalae</taxon>
        <taxon>asterids</taxon>
        <taxon>campanulids</taxon>
        <taxon>Asterales</taxon>
        <taxon>Asteraceae</taxon>
        <taxon>Cichorioideae</taxon>
        <taxon>Cichorieae</taxon>
        <taxon>Cichoriinae</taxon>
        <taxon>Cichorium</taxon>
    </lineage>
</organism>
<dbReference type="Proteomes" id="UP001055811">
    <property type="component" value="Linkage Group LG04"/>
</dbReference>
<name>A0ACB9E0S6_CICIN</name>
<evidence type="ECO:0000313" key="1">
    <source>
        <dbReference type="EMBL" id="KAI3752430.1"/>
    </source>
</evidence>
<reference evidence="2" key="1">
    <citation type="journal article" date="2022" name="Mol. Ecol. Resour.">
        <title>The genomes of chicory, endive, great burdock and yacon provide insights into Asteraceae palaeo-polyploidization history and plant inulin production.</title>
        <authorList>
            <person name="Fan W."/>
            <person name="Wang S."/>
            <person name="Wang H."/>
            <person name="Wang A."/>
            <person name="Jiang F."/>
            <person name="Liu H."/>
            <person name="Zhao H."/>
            <person name="Xu D."/>
            <person name="Zhang Y."/>
        </authorList>
    </citation>
    <scope>NUCLEOTIDE SEQUENCE [LARGE SCALE GENOMIC DNA]</scope>
    <source>
        <strain evidence="2">cv. Punajuju</strain>
    </source>
</reference>
<comment type="caution">
    <text evidence="1">The sequence shown here is derived from an EMBL/GenBank/DDBJ whole genome shotgun (WGS) entry which is preliminary data.</text>
</comment>
<gene>
    <name evidence="1" type="ORF">L2E82_24462</name>
</gene>
<reference evidence="1 2" key="2">
    <citation type="journal article" date="2022" name="Mol. Ecol. Resour.">
        <title>The genomes of chicory, endive, great burdock and yacon provide insights into Asteraceae paleo-polyploidization history and plant inulin production.</title>
        <authorList>
            <person name="Fan W."/>
            <person name="Wang S."/>
            <person name="Wang H."/>
            <person name="Wang A."/>
            <person name="Jiang F."/>
            <person name="Liu H."/>
            <person name="Zhao H."/>
            <person name="Xu D."/>
            <person name="Zhang Y."/>
        </authorList>
    </citation>
    <scope>NUCLEOTIDE SEQUENCE [LARGE SCALE GENOMIC DNA]</scope>
    <source>
        <strain evidence="2">cv. Punajuju</strain>
        <tissue evidence="1">Leaves</tissue>
    </source>
</reference>
<accession>A0ACB9E0S6</accession>
<proteinExistence type="predicted"/>
<keyword evidence="2" id="KW-1185">Reference proteome</keyword>
<evidence type="ECO:0000313" key="2">
    <source>
        <dbReference type="Proteomes" id="UP001055811"/>
    </source>
</evidence>
<sequence length="124" mass="12954">MDAKRQVAETRTTEEAKVDVEVDATNASSSCASSSYADIVIVEDASEEDKNGPSSVEISSKSNASSSAVSKNCSKTVASVSTTSYGDALNSKIPNVGKFKLQKFVKEGEVPSGPRPSPITISFT</sequence>
<protein>
    <submittedName>
        <fullName evidence="1">Uncharacterized protein</fullName>
    </submittedName>
</protein>
<dbReference type="EMBL" id="CM042012">
    <property type="protein sequence ID" value="KAI3752430.1"/>
    <property type="molecule type" value="Genomic_DNA"/>
</dbReference>